<dbReference type="EMBL" id="JAGINP010000009">
    <property type="protein sequence ID" value="MBP2293173.1"/>
    <property type="molecule type" value="Genomic_DNA"/>
</dbReference>
<keyword evidence="3" id="KW-1185">Reference proteome</keyword>
<gene>
    <name evidence="2" type="ORF">J2851_002955</name>
</gene>
<dbReference type="PANTHER" id="PTHR37299">
    <property type="entry name" value="TRANSCRIPTIONAL REGULATOR-RELATED"/>
    <property type="match status" value="1"/>
</dbReference>
<dbReference type="RefSeq" id="WP_209767021.1">
    <property type="nucleotide sequence ID" value="NZ_JAGINP010000009.1"/>
</dbReference>
<feature type="domain" description="HTH LytTR-type" evidence="1">
    <location>
        <begin position="136"/>
        <end position="241"/>
    </location>
</feature>
<dbReference type="CDD" id="cd00130">
    <property type="entry name" value="PAS"/>
    <property type="match status" value="1"/>
</dbReference>
<evidence type="ECO:0000259" key="1">
    <source>
        <dbReference type="PROSITE" id="PS50930"/>
    </source>
</evidence>
<keyword evidence="2" id="KW-0238">DNA-binding</keyword>
<dbReference type="InterPro" id="IPR046947">
    <property type="entry name" value="LytR-like"/>
</dbReference>
<comment type="caution">
    <text evidence="2">The sequence shown here is derived from an EMBL/GenBank/DDBJ whole genome shotgun (WGS) entry which is preliminary data.</text>
</comment>
<dbReference type="InterPro" id="IPR000014">
    <property type="entry name" value="PAS"/>
</dbReference>
<dbReference type="InterPro" id="IPR007492">
    <property type="entry name" value="LytTR_DNA-bd_dom"/>
</dbReference>
<dbReference type="Gene3D" id="2.40.50.1020">
    <property type="entry name" value="LytTr DNA-binding domain"/>
    <property type="match status" value="1"/>
</dbReference>
<dbReference type="Proteomes" id="UP000781958">
    <property type="component" value="Unassembled WGS sequence"/>
</dbReference>
<evidence type="ECO:0000313" key="2">
    <source>
        <dbReference type="EMBL" id="MBP2293173.1"/>
    </source>
</evidence>
<protein>
    <submittedName>
        <fullName evidence="2">DNA-binding LytR/AlgR family response regulator</fullName>
    </submittedName>
</protein>
<dbReference type="SUPFAM" id="SSF55785">
    <property type="entry name" value="PYP-like sensor domain (PAS domain)"/>
    <property type="match status" value="1"/>
</dbReference>
<name>A0ABS4SKU0_9PROT</name>
<dbReference type="Pfam" id="PF08448">
    <property type="entry name" value="PAS_4"/>
    <property type="match status" value="1"/>
</dbReference>
<dbReference type="GO" id="GO:0003677">
    <property type="term" value="F:DNA binding"/>
    <property type="evidence" value="ECO:0007669"/>
    <property type="project" value="UniProtKB-KW"/>
</dbReference>
<dbReference type="Gene3D" id="3.30.450.20">
    <property type="entry name" value="PAS domain"/>
    <property type="match status" value="1"/>
</dbReference>
<dbReference type="InterPro" id="IPR013656">
    <property type="entry name" value="PAS_4"/>
</dbReference>
<dbReference type="PANTHER" id="PTHR37299:SF1">
    <property type="entry name" value="STAGE 0 SPORULATION PROTEIN A HOMOLOG"/>
    <property type="match status" value="1"/>
</dbReference>
<evidence type="ECO:0000313" key="3">
    <source>
        <dbReference type="Proteomes" id="UP000781958"/>
    </source>
</evidence>
<accession>A0ABS4SKU0</accession>
<dbReference type="SMART" id="SM00850">
    <property type="entry name" value="LytTR"/>
    <property type="match status" value="1"/>
</dbReference>
<organism evidence="2 3">
    <name type="scientific">Azospirillum rugosum</name>
    <dbReference type="NCBI Taxonomy" id="416170"/>
    <lineage>
        <taxon>Bacteria</taxon>
        <taxon>Pseudomonadati</taxon>
        <taxon>Pseudomonadota</taxon>
        <taxon>Alphaproteobacteria</taxon>
        <taxon>Rhodospirillales</taxon>
        <taxon>Azospirillaceae</taxon>
        <taxon>Azospirillum</taxon>
    </lineage>
</organism>
<dbReference type="PROSITE" id="PS50930">
    <property type="entry name" value="HTH_LYTTR"/>
    <property type="match status" value="1"/>
</dbReference>
<dbReference type="InterPro" id="IPR035965">
    <property type="entry name" value="PAS-like_dom_sf"/>
</dbReference>
<sequence>MEYTLQHMDVGLVLLDGDRRVVSVNAAAERMVGRSRPLLGASLHDLHPPGSRAKVELLLAAAHDPDSPAAASSMMVALPGRTMVVKASALAQGDATFVALMLLEVPKPGAVAEPPPVVHPPVPEPVPEPAPPLVKLPITTRQGVVLLDPAAAVYVQANGHYTTVHTAEGAFFCSLSLSDLEARLDGRQFVRAHRGYIVNLRHARAIDRSDGRAAFVMAAPGSPRVPVSRGRIDRLKKLLAL</sequence>
<reference evidence="2 3" key="1">
    <citation type="submission" date="2021-03" db="EMBL/GenBank/DDBJ databases">
        <title>Genomic Encyclopedia of Type Strains, Phase III (KMG-III): the genomes of soil and plant-associated and newly described type strains.</title>
        <authorList>
            <person name="Whitman W."/>
        </authorList>
    </citation>
    <scope>NUCLEOTIDE SEQUENCE [LARGE SCALE GENOMIC DNA]</scope>
    <source>
        <strain evidence="2 3">IMMIB AFH-6</strain>
    </source>
</reference>
<dbReference type="Pfam" id="PF04397">
    <property type="entry name" value="LytTR"/>
    <property type="match status" value="1"/>
</dbReference>
<proteinExistence type="predicted"/>